<accession>K0TJY0</accession>
<protein>
    <submittedName>
        <fullName evidence="1">Uncharacterized protein</fullName>
    </submittedName>
</protein>
<gene>
    <name evidence="1" type="ORF">THAOC_00634</name>
</gene>
<proteinExistence type="predicted"/>
<sequence>MNGSIHCWLVVVKRPSIGPYEEEGVSVCDGGGEGGASEMCVDVCVCVCVCV</sequence>
<dbReference type="AlphaFoldDB" id="K0TJY0"/>
<reference evidence="1 2" key="1">
    <citation type="journal article" date="2012" name="Genome Biol.">
        <title>Genome and low-iron response of an oceanic diatom adapted to chronic iron limitation.</title>
        <authorList>
            <person name="Lommer M."/>
            <person name="Specht M."/>
            <person name="Roy A.S."/>
            <person name="Kraemer L."/>
            <person name="Andreson R."/>
            <person name="Gutowska M.A."/>
            <person name="Wolf J."/>
            <person name="Bergner S.V."/>
            <person name="Schilhabel M.B."/>
            <person name="Klostermeier U.C."/>
            <person name="Beiko R.G."/>
            <person name="Rosenstiel P."/>
            <person name="Hippler M."/>
            <person name="Laroche J."/>
        </authorList>
    </citation>
    <scope>NUCLEOTIDE SEQUENCE [LARGE SCALE GENOMIC DNA]</scope>
    <source>
        <strain evidence="1 2">CCMP1005</strain>
    </source>
</reference>
<evidence type="ECO:0000313" key="2">
    <source>
        <dbReference type="Proteomes" id="UP000266841"/>
    </source>
</evidence>
<feature type="non-terminal residue" evidence="1">
    <location>
        <position position="51"/>
    </location>
</feature>
<comment type="caution">
    <text evidence="1">The sequence shown here is derived from an EMBL/GenBank/DDBJ whole genome shotgun (WGS) entry which is preliminary data.</text>
</comment>
<organism evidence="1 2">
    <name type="scientific">Thalassiosira oceanica</name>
    <name type="common">Marine diatom</name>
    <dbReference type="NCBI Taxonomy" id="159749"/>
    <lineage>
        <taxon>Eukaryota</taxon>
        <taxon>Sar</taxon>
        <taxon>Stramenopiles</taxon>
        <taxon>Ochrophyta</taxon>
        <taxon>Bacillariophyta</taxon>
        <taxon>Coscinodiscophyceae</taxon>
        <taxon>Thalassiosirophycidae</taxon>
        <taxon>Thalassiosirales</taxon>
        <taxon>Thalassiosiraceae</taxon>
        <taxon>Thalassiosira</taxon>
    </lineage>
</organism>
<name>K0TJY0_THAOC</name>
<dbReference type="Proteomes" id="UP000266841">
    <property type="component" value="Unassembled WGS sequence"/>
</dbReference>
<dbReference type="EMBL" id="AGNL01000749">
    <property type="protein sequence ID" value="EJK77529.1"/>
    <property type="molecule type" value="Genomic_DNA"/>
</dbReference>
<evidence type="ECO:0000313" key="1">
    <source>
        <dbReference type="EMBL" id="EJK77529.1"/>
    </source>
</evidence>
<keyword evidence="2" id="KW-1185">Reference proteome</keyword>